<dbReference type="InterPro" id="IPR026960">
    <property type="entry name" value="RVT-Znf"/>
</dbReference>
<dbReference type="GeneID" id="111020765"/>
<protein>
    <submittedName>
        <fullName evidence="3">Uncharacterized protein LOC111020765</fullName>
    </submittedName>
</protein>
<sequence>MEFSVAKSFERVASLRRFGSNASMPKEFFAALWKTKSPRRVNVFCWILFQGKLNTADIIQKKSPSDALLPSFCCLCTKSGEDHDHLFFHCYFASKCWNLLFHQFNVDWCFDLKAGDNVYQLLHGPPHLSSSVRFLWLNVVKALLSELWFERNSRLFEEKRRLFDESFYSAKFKASLWCSLVDSFLHHSPSMIYANWGAFINSV</sequence>
<dbReference type="KEGG" id="mcha:111020765"/>
<evidence type="ECO:0000259" key="1">
    <source>
        <dbReference type="Pfam" id="PF13966"/>
    </source>
</evidence>
<evidence type="ECO:0000313" key="3">
    <source>
        <dbReference type="RefSeq" id="XP_022153214.1"/>
    </source>
</evidence>
<accession>A0A6J1DIE2</accession>
<dbReference type="OrthoDB" id="1058954at2759"/>
<dbReference type="AlphaFoldDB" id="A0A6J1DIE2"/>
<dbReference type="RefSeq" id="XP_022153214.1">
    <property type="nucleotide sequence ID" value="XM_022297522.1"/>
</dbReference>
<reference evidence="3" key="1">
    <citation type="submission" date="2025-08" db="UniProtKB">
        <authorList>
            <consortium name="RefSeq"/>
        </authorList>
    </citation>
    <scope>IDENTIFICATION</scope>
    <source>
        <strain evidence="3">OHB3-1</strain>
    </source>
</reference>
<name>A0A6J1DIE2_MOMCH</name>
<feature type="domain" description="Reverse transcriptase zinc-binding" evidence="1">
    <location>
        <begin position="25"/>
        <end position="97"/>
    </location>
</feature>
<keyword evidence="2" id="KW-1185">Reference proteome</keyword>
<evidence type="ECO:0000313" key="2">
    <source>
        <dbReference type="Proteomes" id="UP000504603"/>
    </source>
</evidence>
<gene>
    <name evidence="3" type="primary">LOC111020765</name>
</gene>
<dbReference type="Proteomes" id="UP000504603">
    <property type="component" value="Unplaced"/>
</dbReference>
<proteinExistence type="predicted"/>
<organism evidence="2 3">
    <name type="scientific">Momordica charantia</name>
    <name type="common">Bitter gourd</name>
    <name type="synonym">Balsam pear</name>
    <dbReference type="NCBI Taxonomy" id="3673"/>
    <lineage>
        <taxon>Eukaryota</taxon>
        <taxon>Viridiplantae</taxon>
        <taxon>Streptophyta</taxon>
        <taxon>Embryophyta</taxon>
        <taxon>Tracheophyta</taxon>
        <taxon>Spermatophyta</taxon>
        <taxon>Magnoliopsida</taxon>
        <taxon>eudicotyledons</taxon>
        <taxon>Gunneridae</taxon>
        <taxon>Pentapetalae</taxon>
        <taxon>rosids</taxon>
        <taxon>fabids</taxon>
        <taxon>Cucurbitales</taxon>
        <taxon>Cucurbitaceae</taxon>
        <taxon>Momordiceae</taxon>
        <taxon>Momordica</taxon>
    </lineage>
</organism>
<dbReference type="Pfam" id="PF13966">
    <property type="entry name" value="zf-RVT"/>
    <property type="match status" value="1"/>
</dbReference>